<proteinExistence type="predicted"/>
<keyword evidence="2" id="KW-0413">Isomerase</keyword>
<dbReference type="Gene3D" id="3.20.20.150">
    <property type="entry name" value="Divalent-metal-dependent TIM barrel enzymes"/>
    <property type="match status" value="1"/>
</dbReference>
<accession>A0A1X9MF41</accession>
<reference evidence="2 3" key="1">
    <citation type="submission" date="2017-04" db="EMBL/GenBank/DDBJ databases">
        <title>Bacillus krulwichiae AM31D Genome sequencing and assembly.</title>
        <authorList>
            <person name="Krulwich T.A."/>
            <person name="Anastor L."/>
            <person name="Ehrlich R."/>
            <person name="Ehrlich G.D."/>
            <person name="Janto B."/>
        </authorList>
    </citation>
    <scope>NUCLEOTIDE SEQUENCE [LARGE SCALE GENOMIC DNA]</scope>
    <source>
        <strain evidence="2 3">AM31D</strain>
    </source>
</reference>
<dbReference type="AlphaFoldDB" id="A0A1X9MF41"/>
<evidence type="ECO:0000313" key="3">
    <source>
        <dbReference type="Proteomes" id="UP000193006"/>
    </source>
</evidence>
<protein>
    <submittedName>
        <fullName evidence="2">Xylose isomerase-like TIM barrel</fullName>
    </submittedName>
</protein>
<dbReference type="STRING" id="199441.BkAM31D_09870"/>
<dbReference type="InterPro" id="IPR050312">
    <property type="entry name" value="IolE/XylAMocC-like"/>
</dbReference>
<feature type="domain" description="Xylose isomerase-like TIM barrel" evidence="1">
    <location>
        <begin position="20"/>
        <end position="293"/>
    </location>
</feature>
<dbReference type="KEGG" id="bkw:BkAM31D_09870"/>
<organism evidence="2 3">
    <name type="scientific">Halalkalibacter krulwichiae</name>
    <dbReference type="NCBI Taxonomy" id="199441"/>
    <lineage>
        <taxon>Bacteria</taxon>
        <taxon>Bacillati</taxon>
        <taxon>Bacillota</taxon>
        <taxon>Bacilli</taxon>
        <taxon>Bacillales</taxon>
        <taxon>Bacillaceae</taxon>
        <taxon>Halalkalibacter</taxon>
    </lineage>
</organism>
<dbReference type="PANTHER" id="PTHR12110">
    <property type="entry name" value="HYDROXYPYRUVATE ISOMERASE"/>
    <property type="match status" value="1"/>
</dbReference>
<dbReference type="RefSeq" id="WP_066160314.1">
    <property type="nucleotide sequence ID" value="NZ_CP020814.1"/>
</dbReference>
<dbReference type="SUPFAM" id="SSF51658">
    <property type="entry name" value="Xylose isomerase-like"/>
    <property type="match status" value="1"/>
</dbReference>
<gene>
    <name evidence="2" type="ORF">BkAM31D_09870</name>
</gene>
<name>A0A1X9MF41_9BACI</name>
<dbReference type="EMBL" id="CP020814">
    <property type="protein sequence ID" value="ARK30141.1"/>
    <property type="molecule type" value="Genomic_DNA"/>
</dbReference>
<dbReference type="InterPro" id="IPR013022">
    <property type="entry name" value="Xyl_isomerase-like_TIM-brl"/>
</dbReference>
<dbReference type="Pfam" id="PF01261">
    <property type="entry name" value="AP_endonuc_2"/>
    <property type="match status" value="1"/>
</dbReference>
<dbReference type="GO" id="GO:0016853">
    <property type="term" value="F:isomerase activity"/>
    <property type="evidence" value="ECO:0007669"/>
    <property type="project" value="UniProtKB-KW"/>
</dbReference>
<dbReference type="Proteomes" id="UP000193006">
    <property type="component" value="Chromosome"/>
</dbReference>
<keyword evidence="3" id="KW-1185">Reference proteome</keyword>
<evidence type="ECO:0000259" key="1">
    <source>
        <dbReference type="Pfam" id="PF01261"/>
    </source>
</evidence>
<dbReference type="InterPro" id="IPR036237">
    <property type="entry name" value="Xyl_isomerase-like_sf"/>
</dbReference>
<evidence type="ECO:0000313" key="2">
    <source>
        <dbReference type="EMBL" id="ARK30141.1"/>
    </source>
</evidence>
<sequence length="301" mass="34250">MKFSVVTDMLGEESFEEAISQAKRLGFDFVELRAKLDGDTVDTISVDKAKALREVVESYGLKVATLSSWAVNSCTFSGPPKYDNYDDRHHLEMTEQLDRLFDLADAFHAPNVRIYPLHRREGFDALSTEEKEQEYTHNADVLLRHAKHAKKRGKVLLVENEPPTLANNCQELGVLMKKTQHPNLKLNWDIVNGWRSGEYPTIQAYQAIKGHVASIHLKGASREINSITDESPYGRFNNFAIAGQDDFEHEEIIQAVAEGDPQAILTIDTHYPSFYQQDKIGEVEVVRQTKEFFEKILKVRA</sequence>
<dbReference type="PANTHER" id="PTHR12110:SF41">
    <property type="entry name" value="INOSOSE DEHYDRATASE"/>
    <property type="match status" value="1"/>
</dbReference>